<dbReference type="Gene3D" id="3.20.20.70">
    <property type="entry name" value="Aldolase class I"/>
    <property type="match status" value="1"/>
</dbReference>
<dbReference type="Gene3D" id="2.70.98.60">
    <property type="entry name" value="alpha-galactosidase from lactobacil brevis"/>
    <property type="match status" value="1"/>
</dbReference>
<feature type="domain" description="Glycosyl hydrolase family 36 C-terminal" evidence="8">
    <location>
        <begin position="642"/>
        <end position="768"/>
    </location>
</feature>
<dbReference type="InterPro" id="IPR031704">
    <property type="entry name" value="Glyco_hydro_36_N"/>
</dbReference>
<keyword evidence="4 5" id="KW-0326">Glycosidase</keyword>
<dbReference type="CDD" id="cd14791">
    <property type="entry name" value="GH36"/>
    <property type="match status" value="1"/>
</dbReference>
<dbReference type="InterPro" id="IPR000111">
    <property type="entry name" value="Glyco_hydro_27/36_CS"/>
</dbReference>
<dbReference type="Pfam" id="PF16874">
    <property type="entry name" value="Glyco_hydro_36C"/>
    <property type="match status" value="1"/>
</dbReference>
<dbReference type="InterPro" id="IPR002252">
    <property type="entry name" value="Glyco_hydro_36"/>
</dbReference>
<dbReference type="SUPFAM" id="SSF51445">
    <property type="entry name" value="(Trans)glycosidases"/>
    <property type="match status" value="1"/>
</dbReference>
<evidence type="ECO:0000256" key="4">
    <source>
        <dbReference type="ARBA" id="ARBA00023295"/>
    </source>
</evidence>
<feature type="active site" description="Nucleophile" evidence="6">
    <location>
        <position position="472"/>
    </location>
</feature>
<dbReference type="PIRSF" id="PIRSF005536">
    <property type="entry name" value="Agal"/>
    <property type="match status" value="1"/>
</dbReference>
<protein>
    <recommendedName>
        <fullName evidence="2 5">Alpha-galactosidase</fullName>
        <ecNumber evidence="2 5">3.2.1.22</ecNumber>
    </recommendedName>
</protein>
<evidence type="ECO:0000313" key="10">
    <source>
        <dbReference type="EMBL" id="MBO1266115.1"/>
    </source>
</evidence>
<dbReference type="Pfam" id="PF16875">
    <property type="entry name" value="Glyco_hydro_36N"/>
    <property type="match status" value="1"/>
</dbReference>
<evidence type="ECO:0000256" key="5">
    <source>
        <dbReference type="PIRNR" id="PIRNR005536"/>
    </source>
</evidence>
<evidence type="ECO:0000256" key="2">
    <source>
        <dbReference type="ARBA" id="ARBA00012755"/>
    </source>
</evidence>
<evidence type="ECO:0000256" key="3">
    <source>
        <dbReference type="ARBA" id="ARBA00022801"/>
    </source>
</evidence>
<sequence>MITEKNKVFMLTTRETSYIFRVLPSGHLENLHYGDRLREQDFRAIHMKQNAGAGSSVLYRDGAMSLDLLPLEYAPNGKGDYRIMPLEMEMPDGSFVTDFVYAGHEIIEEALPMETLPTAYGEDAMTLIVTLRDKLFPVTLKLIYTVFYDADVITRRVLLKNGTDQILKVRKIMSASLDLLSESYDVITLDGGWIREAHAHRRNHAYGTLVNESSTGSSSNRHNPGVILARPGTTEDHGRCYGVNLLYSGNHHTAVEVSSHGIVRVMTGISPHNFLWPLAPGAVFEAPEAVLTTSGKGVNDLSHHFHDFVNHHVIPERWSGKERPVLLNNWEATFFDFNERKILSMAREAKKLGVELFVLDDGWFGERNDDTAGLGDYEVNRKKLPGGIRGLADKINAMGLYFGLWFEPEMVNEDSALFRKHPEYAIRVPGRKPSKGRNQLVLDLAREEVQNYIISQVETVLASAPIAYVKWDMNRHISDLYSEAVPHQGMAFHSYILGLYRVLRKITEDFPDVLFESCSSGGNRFDLGMLCYMPQTWASDNTDPIERLKIQGGLSYFYPPSTMGAHVSQSPHQQTLRRTPLETRFHAATFGLLGYELDLQHLNLKEKEEISQQISWYKSHRKLMQFGRFYRYDEEKDNRVNFMVVSEDQEKAVLGNFQILQKPSPSFDVLRLKGLLKERLYQVETVKASMDIEAYGELLKHITPVKLKPGGLILRNARKIYRLPHNVERYEAYGDLLQSGIRISQQFMGTGYSKETRMLGDFGSQLMTVISKEEVENGDR</sequence>
<comment type="similarity">
    <text evidence="5">Belongs to the glycosyl hydrolase.</text>
</comment>
<dbReference type="EC" id="3.2.1.22" evidence="2 5"/>
<dbReference type="Gene3D" id="2.60.40.1180">
    <property type="entry name" value="Golgi alpha-mannosidase II"/>
    <property type="match status" value="1"/>
</dbReference>
<dbReference type="PANTHER" id="PTHR43053:SF3">
    <property type="entry name" value="ALPHA-GALACTOSIDASE C-RELATED"/>
    <property type="match status" value="1"/>
</dbReference>
<proteinExistence type="inferred from homology"/>
<keyword evidence="11" id="KW-1185">Reference proteome</keyword>
<feature type="domain" description="Glycosyl hydrolase family 36 N-terminal" evidence="9">
    <location>
        <begin position="26"/>
        <end position="279"/>
    </location>
</feature>
<dbReference type="InterPro" id="IPR013780">
    <property type="entry name" value="Glyco_hydro_b"/>
</dbReference>
<evidence type="ECO:0000256" key="1">
    <source>
        <dbReference type="ARBA" id="ARBA00001255"/>
    </source>
</evidence>
<dbReference type="RefSeq" id="WP_207600640.1">
    <property type="nucleotide sequence ID" value="NZ_JAFNJU010000012.1"/>
</dbReference>
<dbReference type="InterPro" id="IPR031705">
    <property type="entry name" value="Glyco_hydro_36_C"/>
</dbReference>
<feature type="binding site" evidence="7">
    <location>
        <position position="518"/>
    </location>
    <ligand>
        <name>substrate</name>
    </ligand>
</feature>
<dbReference type="GO" id="GO:0004557">
    <property type="term" value="F:alpha-galactosidase activity"/>
    <property type="evidence" value="ECO:0007669"/>
    <property type="project" value="UniProtKB-UniRule"/>
</dbReference>
<evidence type="ECO:0000313" key="11">
    <source>
        <dbReference type="Proteomes" id="UP000664218"/>
    </source>
</evidence>
<dbReference type="InterPro" id="IPR013785">
    <property type="entry name" value="Aldolase_TIM"/>
</dbReference>
<feature type="binding site" evidence="7">
    <location>
        <begin position="470"/>
        <end position="474"/>
    </location>
    <ligand>
        <name>substrate</name>
    </ligand>
</feature>
<organism evidence="10 11">
    <name type="scientific">Proteiniclasticum aestuarii</name>
    <dbReference type="NCBI Taxonomy" id="2817862"/>
    <lineage>
        <taxon>Bacteria</taxon>
        <taxon>Bacillati</taxon>
        <taxon>Bacillota</taxon>
        <taxon>Clostridia</taxon>
        <taxon>Eubacteriales</taxon>
        <taxon>Clostridiaceae</taxon>
        <taxon>Proteiniclasticum</taxon>
    </lineage>
</organism>
<comment type="catalytic activity">
    <reaction evidence="1 5">
        <text>Hydrolysis of terminal, non-reducing alpha-D-galactose residues in alpha-D-galactosides, including galactose oligosaccharides, galactomannans and galactolipids.</text>
        <dbReference type="EC" id="3.2.1.22"/>
    </reaction>
</comment>
<dbReference type="PRINTS" id="PR00743">
    <property type="entry name" value="GLHYDRLASE36"/>
</dbReference>
<dbReference type="FunFam" id="3.20.20.70:FF:000118">
    <property type="entry name" value="Alpha-galactosidase"/>
    <property type="match status" value="1"/>
</dbReference>
<dbReference type="InterPro" id="IPR038417">
    <property type="entry name" value="Alpga-gal_N_sf"/>
</dbReference>
<dbReference type="AlphaFoldDB" id="A0A939KLX0"/>
<feature type="binding site" evidence="7">
    <location>
        <begin position="360"/>
        <end position="361"/>
    </location>
    <ligand>
        <name>substrate</name>
    </ligand>
</feature>
<feature type="binding site" evidence="7">
    <location>
        <position position="193"/>
    </location>
    <ligand>
        <name>substrate</name>
    </ligand>
</feature>
<comment type="caution">
    <text evidence="10">The sequence shown here is derived from an EMBL/GenBank/DDBJ whole genome shotgun (WGS) entry which is preliminary data.</text>
</comment>
<accession>A0A939KLX0</accession>
<evidence type="ECO:0000256" key="6">
    <source>
        <dbReference type="PIRSR" id="PIRSR005536-1"/>
    </source>
</evidence>
<gene>
    <name evidence="10" type="ORF">J3A84_13845</name>
</gene>
<dbReference type="PANTHER" id="PTHR43053">
    <property type="entry name" value="GLYCOSIDASE FAMILY 31"/>
    <property type="match status" value="1"/>
</dbReference>
<dbReference type="Pfam" id="PF02065">
    <property type="entry name" value="Melibiase"/>
    <property type="match status" value="1"/>
</dbReference>
<dbReference type="InterPro" id="IPR050985">
    <property type="entry name" value="Alpha-glycosidase_related"/>
</dbReference>
<feature type="binding site" evidence="7">
    <location>
        <position position="540"/>
    </location>
    <ligand>
        <name>substrate</name>
    </ligand>
</feature>
<dbReference type="Proteomes" id="UP000664218">
    <property type="component" value="Unassembled WGS sequence"/>
</dbReference>
<name>A0A939KLX0_9CLOT</name>
<keyword evidence="3 5" id="KW-0378">Hydrolase</keyword>
<evidence type="ECO:0000256" key="7">
    <source>
        <dbReference type="PIRSR" id="PIRSR005536-2"/>
    </source>
</evidence>
<evidence type="ECO:0000259" key="9">
    <source>
        <dbReference type="Pfam" id="PF16875"/>
    </source>
</evidence>
<dbReference type="PROSITE" id="PS00512">
    <property type="entry name" value="ALPHA_GALACTOSIDASE"/>
    <property type="match status" value="1"/>
</dbReference>
<dbReference type="InterPro" id="IPR017853">
    <property type="entry name" value="GH"/>
</dbReference>
<feature type="active site" description="Proton donor" evidence="6">
    <location>
        <position position="540"/>
    </location>
</feature>
<feature type="binding site" evidence="7">
    <location>
        <position position="437"/>
    </location>
    <ligand>
        <name>substrate</name>
    </ligand>
</feature>
<dbReference type="EMBL" id="JAFNJU010000012">
    <property type="protein sequence ID" value="MBO1266115.1"/>
    <property type="molecule type" value="Genomic_DNA"/>
</dbReference>
<evidence type="ECO:0000259" key="8">
    <source>
        <dbReference type="Pfam" id="PF16874"/>
    </source>
</evidence>
<dbReference type="GO" id="GO:0016052">
    <property type="term" value="P:carbohydrate catabolic process"/>
    <property type="evidence" value="ECO:0007669"/>
    <property type="project" value="InterPro"/>
</dbReference>
<reference evidence="10" key="1">
    <citation type="submission" date="2021-03" db="EMBL/GenBank/DDBJ databases">
        <title>Proteiniclasticum marinus sp. nov., isolated from tidal flat sediment.</title>
        <authorList>
            <person name="Namirimu T."/>
            <person name="Yang J.-A."/>
            <person name="Yang S.-H."/>
            <person name="Kim Y.-J."/>
            <person name="Kwon K.K."/>
        </authorList>
    </citation>
    <scope>NUCLEOTIDE SEQUENCE</scope>
    <source>
        <strain evidence="10">SCR006</strain>
    </source>
</reference>